<dbReference type="Pfam" id="PF13115">
    <property type="entry name" value="YtkA"/>
    <property type="match status" value="1"/>
</dbReference>
<feature type="compositionally biased region" description="Basic and acidic residues" evidence="1">
    <location>
        <begin position="57"/>
        <end position="74"/>
    </location>
</feature>
<dbReference type="EMBL" id="CP048104">
    <property type="protein sequence ID" value="QKG83549.1"/>
    <property type="molecule type" value="Genomic_DNA"/>
</dbReference>
<protein>
    <recommendedName>
        <fullName evidence="3">YtkA-like domain-containing protein</fullName>
    </recommendedName>
</protein>
<dbReference type="KEGG" id="kpul:GXN76_03050"/>
<feature type="compositionally biased region" description="Basic and acidic residues" evidence="1">
    <location>
        <begin position="32"/>
        <end position="50"/>
    </location>
</feature>
<accession>A0A7D3XL83</accession>
<feature type="signal peptide" evidence="2">
    <location>
        <begin position="1"/>
        <end position="27"/>
    </location>
</feature>
<reference evidence="4 5" key="1">
    <citation type="submission" date="2020-01" db="EMBL/GenBank/DDBJ databases">
        <authorList>
            <person name="Gulvik C.A."/>
            <person name="Batra D.G."/>
        </authorList>
    </citation>
    <scope>NUCLEOTIDE SEQUENCE [LARGE SCALE GENOMIC DNA]</scope>
    <source>
        <strain evidence="4 5">W9323</strain>
    </source>
</reference>
<dbReference type="RefSeq" id="WP_173220393.1">
    <property type="nucleotide sequence ID" value="NZ_CP048104.1"/>
</dbReference>
<keyword evidence="2" id="KW-0732">Signal</keyword>
<dbReference type="AlphaFoldDB" id="A0A7D3XL83"/>
<gene>
    <name evidence="4" type="ORF">GXN76_03050</name>
</gene>
<dbReference type="PROSITE" id="PS51257">
    <property type="entry name" value="PROKAR_LIPOPROTEIN"/>
    <property type="match status" value="1"/>
</dbReference>
<evidence type="ECO:0000313" key="5">
    <source>
        <dbReference type="Proteomes" id="UP000503088"/>
    </source>
</evidence>
<feature type="chain" id="PRO_5038709711" description="YtkA-like domain-containing protein" evidence="2">
    <location>
        <begin position="28"/>
        <end position="155"/>
    </location>
</feature>
<dbReference type="InterPro" id="IPR032693">
    <property type="entry name" value="YtkA-like_dom"/>
</dbReference>
<organism evidence="4 5">
    <name type="scientific">Kroppenstedtia pulmonis</name>
    <dbReference type="NCBI Taxonomy" id="1380685"/>
    <lineage>
        <taxon>Bacteria</taxon>
        <taxon>Bacillati</taxon>
        <taxon>Bacillota</taxon>
        <taxon>Bacilli</taxon>
        <taxon>Bacillales</taxon>
        <taxon>Thermoactinomycetaceae</taxon>
        <taxon>Kroppenstedtia</taxon>
    </lineage>
</organism>
<name>A0A7D3XL83_9BACL</name>
<evidence type="ECO:0000313" key="4">
    <source>
        <dbReference type="EMBL" id="QKG83549.1"/>
    </source>
</evidence>
<evidence type="ECO:0000256" key="2">
    <source>
        <dbReference type="SAM" id="SignalP"/>
    </source>
</evidence>
<keyword evidence="5" id="KW-1185">Reference proteome</keyword>
<feature type="region of interest" description="Disordered" evidence="1">
    <location>
        <begin position="27"/>
        <end position="74"/>
    </location>
</feature>
<evidence type="ECO:0000259" key="3">
    <source>
        <dbReference type="Pfam" id="PF13115"/>
    </source>
</evidence>
<sequence length="155" mass="17185">MQMAWSKTKGLLIPVLVAGLISLTACSSSQDTSKKENQSEDSHSEHESHQQDGSVEEMPKVEVKTEPKEVKAGKPTEIHAIITLEGKPVDDADSVSFDIWQDGSKEKDKIKAKRTAEGTYSIEKTFEKAGTYKVMHHVTARGHHVMDDQEVEVKP</sequence>
<evidence type="ECO:0000256" key="1">
    <source>
        <dbReference type="SAM" id="MobiDB-lite"/>
    </source>
</evidence>
<feature type="domain" description="YtkA-like" evidence="3">
    <location>
        <begin position="61"/>
        <end position="136"/>
    </location>
</feature>
<proteinExistence type="predicted"/>
<dbReference type="Proteomes" id="UP000503088">
    <property type="component" value="Chromosome"/>
</dbReference>